<proteinExistence type="inferred from homology"/>
<name>A0ABQ3I4S0_9BACT</name>
<dbReference type="Gene3D" id="3.50.50.60">
    <property type="entry name" value="FAD/NAD(P)-binding domain"/>
    <property type="match status" value="2"/>
</dbReference>
<dbReference type="InterPro" id="IPR014105">
    <property type="entry name" value="Carotenoid/retinoid_OxRdtase"/>
</dbReference>
<comment type="similarity">
    <text evidence="2 5">Belongs to the carotenoid/retinoid oxidoreductase family.</text>
</comment>
<dbReference type="SUPFAM" id="SSF51905">
    <property type="entry name" value="FAD/NAD(P)-binding domain"/>
    <property type="match status" value="1"/>
</dbReference>
<evidence type="ECO:0000256" key="1">
    <source>
        <dbReference type="ARBA" id="ARBA00004829"/>
    </source>
</evidence>
<dbReference type="Pfam" id="PF01593">
    <property type="entry name" value="Amino_oxidase"/>
    <property type="match status" value="1"/>
</dbReference>
<dbReference type="InterPro" id="IPR036188">
    <property type="entry name" value="FAD/NAD-bd_sf"/>
</dbReference>
<evidence type="ECO:0000313" key="8">
    <source>
        <dbReference type="Proteomes" id="UP000658258"/>
    </source>
</evidence>
<keyword evidence="4 5" id="KW-0560">Oxidoreductase</keyword>
<evidence type="ECO:0000313" key="7">
    <source>
        <dbReference type="EMBL" id="GHE57195.1"/>
    </source>
</evidence>
<dbReference type="PANTHER" id="PTHR43734">
    <property type="entry name" value="PHYTOENE DESATURASE"/>
    <property type="match status" value="1"/>
</dbReference>
<dbReference type="RefSeq" id="WP_189629112.1">
    <property type="nucleotide sequence ID" value="NZ_BNAG01000001.1"/>
</dbReference>
<evidence type="ECO:0000256" key="2">
    <source>
        <dbReference type="ARBA" id="ARBA00006046"/>
    </source>
</evidence>
<dbReference type="PANTHER" id="PTHR43734:SF7">
    <property type="entry name" value="4,4'-DIAPONEUROSPORENE OXYGENASE"/>
    <property type="match status" value="1"/>
</dbReference>
<sequence length="488" mass="55003">MAKTAIVIGSGIAGIAAAIRLAKRGYTVSVFEANNYPGGKLSEIRLGAYRFDAGPSLFTLPALVDELFELCGMNPADSFVYEQLDETCRYFFPDGTKLTAWADREKLKQEFLEKLTEPKENVEAALNQSQWLYSQLAPLFIEKSLHKPGTWLSTKAFAAYSRLHKFDFNRTMHEANSKRFENEKTTQLFNRYATYNGSDPYQTPATLNIIPHLEFGIGAYFPKGGMHSITQTLYELAEKVGVRFYFNTTVQKIVVHNGTAKGIDTHMGFHKADRIVCNMDMVAAYRTLLKDQHQPKKLLNQPKSSSALIFYWGIKKSFPQLGLHNIFFTSDYKREFEHIFDKGSLFKDPTVYVNITSVMNPSDAPSGCQNWFTMINVPNNQGQDWDYLIQYARKAIINKLSENLGTNIESFIEEESVLDPRLIELKTSSVAGALYGNSSNNKFAAFLRHPNFSSKIRHLYFCGGSVHPGGGIPLCLSSAKLVDELMNQ</sequence>
<organism evidence="7 8">
    <name type="scientific">Roseivirga thermotolerans</name>
    <dbReference type="NCBI Taxonomy" id="1758176"/>
    <lineage>
        <taxon>Bacteria</taxon>
        <taxon>Pseudomonadati</taxon>
        <taxon>Bacteroidota</taxon>
        <taxon>Cytophagia</taxon>
        <taxon>Cytophagales</taxon>
        <taxon>Roseivirgaceae</taxon>
        <taxon>Roseivirga</taxon>
    </lineage>
</organism>
<feature type="domain" description="Amine oxidase" evidence="6">
    <location>
        <begin position="12"/>
        <end position="307"/>
    </location>
</feature>
<dbReference type="NCBIfam" id="TIGR02734">
    <property type="entry name" value="crtI_fam"/>
    <property type="match status" value="1"/>
</dbReference>
<evidence type="ECO:0000256" key="5">
    <source>
        <dbReference type="RuleBase" id="RU362075"/>
    </source>
</evidence>
<dbReference type="InterPro" id="IPR054840">
    <property type="entry name" value="hydcarot_desat_CrtD"/>
</dbReference>
<evidence type="ECO:0000256" key="3">
    <source>
        <dbReference type="ARBA" id="ARBA00022746"/>
    </source>
</evidence>
<evidence type="ECO:0000256" key="4">
    <source>
        <dbReference type="ARBA" id="ARBA00023002"/>
    </source>
</evidence>
<dbReference type="NCBIfam" id="NF042421">
    <property type="entry name" value="hydcarot_desat_CrtD"/>
    <property type="match status" value="1"/>
</dbReference>
<comment type="caution">
    <text evidence="7">The sequence shown here is derived from an EMBL/GenBank/DDBJ whole genome shotgun (WGS) entry which is preliminary data.</text>
</comment>
<dbReference type="InterPro" id="IPR002937">
    <property type="entry name" value="Amino_oxidase"/>
</dbReference>
<accession>A0ABQ3I4S0</accession>
<dbReference type="Proteomes" id="UP000658258">
    <property type="component" value="Unassembled WGS sequence"/>
</dbReference>
<gene>
    <name evidence="7" type="ORF">GCM10011340_10280</name>
</gene>
<keyword evidence="8" id="KW-1185">Reference proteome</keyword>
<reference evidence="8" key="1">
    <citation type="journal article" date="2019" name="Int. J. Syst. Evol. Microbiol.">
        <title>The Global Catalogue of Microorganisms (GCM) 10K type strain sequencing project: providing services to taxonomists for standard genome sequencing and annotation.</title>
        <authorList>
            <consortium name="The Broad Institute Genomics Platform"/>
            <consortium name="The Broad Institute Genome Sequencing Center for Infectious Disease"/>
            <person name="Wu L."/>
            <person name="Ma J."/>
        </authorList>
    </citation>
    <scope>NUCLEOTIDE SEQUENCE [LARGE SCALE GENOMIC DNA]</scope>
    <source>
        <strain evidence="8">CGMCC 1.15111</strain>
    </source>
</reference>
<comment type="pathway">
    <text evidence="1 5">Carotenoid biosynthesis.</text>
</comment>
<keyword evidence="3 5" id="KW-0125">Carotenoid biosynthesis</keyword>
<evidence type="ECO:0000259" key="6">
    <source>
        <dbReference type="Pfam" id="PF01593"/>
    </source>
</evidence>
<dbReference type="EMBL" id="BNAG01000001">
    <property type="protein sequence ID" value="GHE57195.1"/>
    <property type="molecule type" value="Genomic_DNA"/>
</dbReference>
<protein>
    <submittedName>
        <fullName evidence="7">Phytoene desaturase</fullName>
    </submittedName>
</protein>